<dbReference type="OrthoDB" id="3256840at2"/>
<dbReference type="AlphaFoldDB" id="A0A1H5L0B6"/>
<proteinExistence type="predicted"/>
<accession>A0A1H5L0B6</accession>
<dbReference type="RefSeq" id="WP_089773472.1">
    <property type="nucleotide sequence ID" value="NZ_FNTX01000002.1"/>
</dbReference>
<protein>
    <submittedName>
        <fullName evidence="2">Raffinose/stachyose/melibiose transport system substrate-binding protein</fullName>
    </submittedName>
</protein>
<dbReference type="Pfam" id="PF01547">
    <property type="entry name" value="SBP_bac_1"/>
    <property type="match status" value="1"/>
</dbReference>
<dbReference type="InterPro" id="IPR050490">
    <property type="entry name" value="Bact_solute-bd_prot1"/>
</dbReference>
<dbReference type="PROSITE" id="PS51257">
    <property type="entry name" value="PROKAR_LIPOPROTEIN"/>
    <property type="match status" value="1"/>
</dbReference>
<dbReference type="Proteomes" id="UP000199220">
    <property type="component" value="Unassembled WGS sequence"/>
</dbReference>
<organism evidence="2 3">
    <name type="scientific">Ruania alba</name>
    <dbReference type="NCBI Taxonomy" id="648782"/>
    <lineage>
        <taxon>Bacteria</taxon>
        <taxon>Bacillati</taxon>
        <taxon>Actinomycetota</taxon>
        <taxon>Actinomycetes</taxon>
        <taxon>Micrococcales</taxon>
        <taxon>Ruaniaceae</taxon>
        <taxon>Ruania</taxon>
    </lineage>
</organism>
<reference evidence="3" key="1">
    <citation type="submission" date="2016-10" db="EMBL/GenBank/DDBJ databases">
        <authorList>
            <person name="Varghese N."/>
            <person name="Submissions S."/>
        </authorList>
    </citation>
    <scope>NUCLEOTIDE SEQUENCE [LARGE SCALE GENOMIC DNA]</scope>
    <source>
        <strain evidence="3">DSM 21368</strain>
    </source>
</reference>
<feature type="chain" id="PRO_5038402999" evidence="1">
    <location>
        <begin position="22"/>
        <end position="419"/>
    </location>
</feature>
<evidence type="ECO:0000313" key="2">
    <source>
        <dbReference type="EMBL" id="SEE70057.1"/>
    </source>
</evidence>
<keyword evidence="1" id="KW-0732">Signal</keyword>
<dbReference type="PANTHER" id="PTHR43649:SF12">
    <property type="entry name" value="DIACETYLCHITOBIOSE BINDING PROTEIN DASA"/>
    <property type="match status" value="1"/>
</dbReference>
<dbReference type="EMBL" id="FNTX01000002">
    <property type="protein sequence ID" value="SEE70057.1"/>
    <property type="molecule type" value="Genomic_DNA"/>
</dbReference>
<dbReference type="Gene3D" id="3.40.190.10">
    <property type="entry name" value="Periplasmic binding protein-like II"/>
    <property type="match status" value="2"/>
</dbReference>
<gene>
    <name evidence="2" type="ORF">SAMN04488554_2526</name>
</gene>
<feature type="signal peptide" evidence="1">
    <location>
        <begin position="1"/>
        <end position="21"/>
    </location>
</feature>
<dbReference type="PANTHER" id="PTHR43649">
    <property type="entry name" value="ARABINOSE-BINDING PROTEIN-RELATED"/>
    <property type="match status" value="1"/>
</dbReference>
<sequence length="419" mass="43780">MNRRTVAVAVSMICASGMLLAACSTETDASADGGDASTSLLAPNGVPEQLVVDLFNESEPDISVDVQNAPGTTYAEVVTTQLAGGTAADIIRTYPGNGSTLSVVQATNNGFLEPLDGMDFIDELNESELGVLTSEDGQVMAVPMTTTAIGGVYNTTVTDELGLTIPTTWSEVLTFCEEAVAAGRVPYGLGLRDAWTGQFVSYALSATLLPPDIVEAQAASDQPFSGTAWSEVIGKYDEMRQAGCFTAQPNGTSAANVNSSIAAGDTVATIGLADSVGAILDESPSGTEITFAVFPATDDADETRLSNGIGAVFSLNSAAEDPEAAKQFLEFLATPEAQSLYSAETDQSPAMTPSDDYEPDQPTEVITEYVQADRASSWPDQTWPNPAIQQAHFEEIQALFADQSTVDDVLAALDAAYVN</sequence>
<dbReference type="STRING" id="648782.SAMN04488554_2526"/>
<evidence type="ECO:0000256" key="1">
    <source>
        <dbReference type="SAM" id="SignalP"/>
    </source>
</evidence>
<keyword evidence="3" id="KW-1185">Reference proteome</keyword>
<dbReference type="SUPFAM" id="SSF53850">
    <property type="entry name" value="Periplasmic binding protein-like II"/>
    <property type="match status" value="1"/>
</dbReference>
<name>A0A1H5L0B6_9MICO</name>
<dbReference type="InterPro" id="IPR006059">
    <property type="entry name" value="SBP"/>
</dbReference>
<evidence type="ECO:0000313" key="3">
    <source>
        <dbReference type="Proteomes" id="UP000199220"/>
    </source>
</evidence>